<name>A0A7U3ZQB7_RUNSL</name>
<dbReference type="Proteomes" id="UP000000493">
    <property type="component" value="Chromosome"/>
</dbReference>
<protein>
    <recommendedName>
        <fullName evidence="3">Gliding motility-associated C-terminal domain-containing protein</fullName>
    </recommendedName>
</protein>
<gene>
    <name evidence="1" type="ordered locus">Runsl_5110</name>
</gene>
<keyword evidence="2" id="KW-1185">Reference proteome</keyword>
<sequence>MRYSTLLAFGLVWLCLETQAQRIFGGQIDRRYQPTNVAYSYDIGCTFFADQAGYEALPARLRFGIYRKKDHQLIREFFADKSTDVPNSKSAISCDKDDKTDYLFVRYNQNLILKREDFPDPDGYYIVNEPVANRNPTENVASSQIVLYHWFSPQYLWEYFDTLEPGKTTPQWVPDSFNYFCTNDETNFSLQVVSVPLKTGLRGNYTIALENASPLTGSTGGTQPYRTVDWKAGFSGSQQLPGGNFSLPTMFLINAQGAANLPISAKPLKEGVYSVGFMIKHSRNGVPLSEIYREYQIKVKDCLPPPPAAIRISQVNRPAAAASARVCEGKSVQLNAGAGQPNITYEWSKDGKVIAGQKDSVLVVKEEGAYSVVLTKKGACTTNTSPPLFITTVPNPKVLTASSVPSGLLCPGGSLKLSTLTSAPMSAYQWFRDSVAIANAKDSTYKVTQVGKYTVEVTDPNGCLGQSVPLVIKADSSVNVRMTAIPVRCSNDTTTVLLSGTPAGGKFSGDGVRANRFSPKAAGAGTHQITYLVEDPKACIAGNAVQTATVLAAPPLELGPDQYISSTGGVQLNQNGTITNDLRFQWTPAAGLSSSTISNPYATPAQTTTYHLTVSGTNGCKSTDTITVAIVKGVYIPDVFTPNGDGINDTWELKGLEEFPEVDIQVFDRWGHAIYRFTKSNRQPFDGTLNGTSLPTGNYAYQIITESGGHIYRGNLLLLR</sequence>
<accession>A0A7U3ZQB7</accession>
<reference evidence="2" key="1">
    <citation type="submission" date="2011-06" db="EMBL/GenBank/DDBJ databases">
        <title>The complete genome of chromosome of Runella slithyformis DSM 19594.</title>
        <authorList>
            <consortium name="US DOE Joint Genome Institute (JGI-PGF)"/>
            <person name="Lucas S."/>
            <person name="Han J."/>
            <person name="Lapidus A."/>
            <person name="Bruce D."/>
            <person name="Goodwin L."/>
            <person name="Pitluck S."/>
            <person name="Peters L."/>
            <person name="Kyrpides N."/>
            <person name="Mavromatis K."/>
            <person name="Ivanova N."/>
            <person name="Ovchinnikova G."/>
            <person name="Zhang X."/>
            <person name="Misra M."/>
            <person name="Detter J.C."/>
            <person name="Tapia R."/>
            <person name="Han C."/>
            <person name="Land M."/>
            <person name="Hauser L."/>
            <person name="Markowitz V."/>
            <person name="Cheng J.-F."/>
            <person name="Hugenholtz P."/>
            <person name="Woyke T."/>
            <person name="Wu D."/>
            <person name="Tindall B."/>
            <person name="Faehrich R."/>
            <person name="Brambilla E."/>
            <person name="Klenk H.-P."/>
            <person name="Eisen J.A."/>
        </authorList>
    </citation>
    <scope>NUCLEOTIDE SEQUENCE [LARGE SCALE GENOMIC DNA]</scope>
    <source>
        <strain evidence="2">ATCC 29530 / DSM 19594 / LMG 11500 / NCIMB 11436 / LSU 4</strain>
    </source>
</reference>
<dbReference type="InterPro" id="IPR013783">
    <property type="entry name" value="Ig-like_fold"/>
</dbReference>
<dbReference type="AlphaFoldDB" id="A0A7U3ZQB7"/>
<reference evidence="1 2" key="2">
    <citation type="journal article" date="2012" name="Stand. Genomic Sci.">
        <title>Complete genome sequence of the aquatic bacterium Runella slithyformis type strain (LSU 4(T)).</title>
        <authorList>
            <person name="Copeland A."/>
            <person name="Zhang X."/>
            <person name="Misra M."/>
            <person name="Lapidus A."/>
            <person name="Nolan M."/>
            <person name="Lucas S."/>
            <person name="Deshpande S."/>
            <person name="Cheng J.F."/>
            <person name="Tapia R."/>
            <person name="Goodwin L.A."/>
            <person name="Pitluck S."/>
            <person name="Liolios K."/>
            <person name="Pagani I."/>
            <person name="Ivanova N."/>
            <person name="Mikhailova N."/>
            <person name="Pati A."/>
            <person name="Chen A."/>
            <person name="Palaniappan K."/>
            <person name="Land M."/>
            <person name="Hauser L."/>
            <person name="Pan C."/>
            <person name="Jeffries C.D."/>
            <person name="Detter J.C."/>
            <person name="Brambilla E.M."/>
            <person name="Rohde M."/>
            <person name="Djao O.D."/>
            <person name="Goker M."/>
            <person name="Sikorski J."/>
            <person name="Tindall B.J."/>
            <person name="Woyke T."/>
            <person name="Bristow J."/>
            <person name="Eisen J.A."/>
            <person name="Markowitz V."/>
            <person name="Hugenholtz P."/>
            <person name="Kyrpides N.C."/>
            <person name="Klenk H.P."/>
            <person name="Mavromatis K."/>
        </authorList>
    </citation>
    <scope>NUCLEOTIDE SEQUENCE [LARGE SCALE GENOMIC DNA]</scope>
    <source>
        <strain evidence="2">ATCC 29530 / DSM 19594 / LMG 11500 / NCIMB 11436 / LSU 4</strain>
    </source>
</reference>
<dbReference type="Gene3D" id="2.60.40.10">
    <property type="entry name" value="Immunoglobulins"/>
    <property type="match status" value="2"/>
</dbReference>
<evidence type="ECO:0000313" key="2">
    <source>
        <dbReference type="Proteomes" id="UP000000493"/>
    </source>
</evidence>
<dbReference type="NCBIfam" id="TIGR04131">
    <property type="entry name" value="Bac_Flav_CTERM"/>
    <property type="match status" value="1"/>
</dbReference>
<dbReference type="RefSeq" id="WP_013930690.1">
    <property type="nucleotide sequence ID" value="NC_015703.1"/>
</dbReference>
<proteinExistence type="predicted"/>
<dbReference type="Pfam" id="PF13585">
    <property type="entry name" value="CHU_C"/>
    <property type="match status" value="1"/>
</dbReference>
<dbReference type="EMBL" id="CP002859">
    <property type="protein sequence ID" value="AEI51412.1"/>
    <property type="molecule type" value="Genomic_DNA"/>
</dbReference>
<evidence type="ECO:0000313" key="1">
    <source>
        <dbReference type="EMBL" id="AEI51412.1"/>
    </source>
</evidence>
<dbReference type="KEGG" id="rsi:Runsl_5110"/>
<dbReference type="InterPro" id="IPR026341">
    <property type="entry name" value="T9SS_type_B"/>
</dbReference>
<evidence type="ECO:0008006" key="3">
    <source>
        <dbReference type="Google" id="ProtNLM"/>
    </source>
</evidence>
<organism evidence="1 2">
    <name type="scientific">Runella slithyformis (strain ATCC 29530 / DSM 19594 / LMG 11500 / NCIMB 11436 / LSU 4)</name>
    <dbReference type="NCBI Taxonomy" id="761193"/>
    <lineage>
        <taxon>Bacteria</taxon>
        <taxon>Pseudomonadati</taxon>
        <taxon>Bacteroidota</taxon>
        <taxon>Cytophagia</taxon>
        <taxon>Cytophagales</taxon>
        <taxon>Spirosomataceae</taxon>
        <taxon>Runella</taxon>
    </lineage>
</organism>